<dbReference type="Gene3D" id="2.60.120.10">
    <property type="entry name" value="Jelly Rolls"/>
    <property type="match status" value="1"/>
</dbReference>
<dbReference type="InterPro" id="IPR050204">
    <property type="entry name" value="AraC_XylS_family_regulators"/>
</dbReference>
<evidence type="ECO:0000313" key="7">
    <source>
        <dbReference type="Proteomes" id="UP000245202"/>
    </source>
</evidence>
<dbReference type="EMBL" id="BDQX01000291">
    <property type="protein sequence ID" value="GBG10095.1"/>
    <property type="molecule type" value="Genomic_DNA"/>
</dbReference>
<dbReference type="SUPFAM" id="SSF51215">
    <property type="entry name" value="Regulatory protein AraC"/>
    <property type="match status" value="1"/>
</dbReference>
<dbReference type="SUPFAM" id="SSF46689">
    <property type="entry name" value="Homeodomain-like"/>
    <property type="match status" value="2"/>
</dbReference>
<keyword evidence="3" id="KW-0010">Activator</keyword>
<protein>
    <submittedName>
        <fullName evidence="6">AraC family transcriptional regulator</fullName>
    </submittedName>
</protein>
<name>A0A2R5EVE6_9BACL</name>
<dbReference type="InterPro" id="IPR037923">
    <property type="entry name" value="HTH-like"/>
</dbReference>
<keyword evidence="2" id="KW-0238">DNA-binding</keyword>
<comment type="caution">
    <text evidence="6">The sequence shown here is derived from an EMBL/GenBank/DDBJ whole genome shotgun (WGS) entry which is preliminary data.</text>
</comment>
<keyword evidence="7" id="KW-1185">Reference proteome</keyword>
<evidence type="ECO:0000256" key="4">
    <source>
        <dbReference type="ARBA" id="ARBA00023163"/>
    </source>
</evidence>
<accession>A0A2R5EVE6</accession>
<reference evidence="6 7" key="1">
    <citation type="submission" date="2017-08" db="EMBL/GenBank/DDBJ databases">
        <title>Substantial Increase in Enzyme Production by Combined Drug-Resistance Mutations in Paenibacillus agaridevorans.</title>
        <authorList>
            <person name="Tanaka Y."/>
            <person name="Funane K."/>
            <person name="Hosaka T."/>
            <person name="Shiwa Y."/>
            <person name="Fujita N."/>
            <person name="Miyazaki T."/>
            <person name="Yoshikawa H."/>
            <person name="Murakami K."/>
            <person name="Kasahara K."/>
            <person name="Inaoka T."/>
            <person name="Hiraga Y."/>
            <person name="Ochi K."/>
        </authorList>
    </citation>
    <scope>NUCLEOTIDE SEQUENCE [LARGE SCALE GENOMIC DNA]</scope>
    <source>
        <strain evidence="6 7">T-3040</strain>
    </source>
</reference>
<evidence type="ECO:0000256" key="2">
    <source>
        <dbReference type="ARBA" id="ARBA00023125"/>
    </source>
</evidence>
<dbReference type="InterPro" id="IPR009057">
    <property type="entry name" value="Homeodomain-like_sf"/>
</dbReference>
<dbReference type="Proteomes" id="UP000245202">
    <property type="component" value="Unassembled WGS sequence"/>
</dbReference>
<dbReference type="Gene3D" id="1.10.10.60">
    <property type="entry name" value="Homeodomain-like"/>
    <property type="match status" value="2"/>
</dbReference>
<proteinExistence type="predicted"/>
<dbReference type="GO" id="GO:0003700">
    <property type="term" value="F:DNA-binding transcription factor activity"/>
    <property type="evidence" value="ECO:0007669"/>
    <property type="project" value="InterPro"/>
</dbReference>
<sequence>MSARTDFIFQAWHEAGTSVSMHRHRCYEIVYYRQGRGSTRIGRAEYVYEPGSYAVVPPDTLHDEIRREATEVLCAGFRLIDSEFPSSVREGLYHDDDDCTIGKLLLAMQHEITAKPPLYAIRLNLCISELLVAHFRLWGVAERDKQDRPLYFARNYMDEHYQERIDIASLARMSGYSYDRFRHLFKLAYGVSPLNYVLERRIDLAKKQLEQTEVTVSSIAAGCGFSTTAQFCTLFKREAGLSPLSYRKISRMADFKSSEHASMSSRLMDGGDAL</sequence>
<dbReference type="InterPro" id="IPR003313">
    <property type="entry name" value="AraC-bd"/>
</dbReference>
<dbReference type="PROSITE" id="PS01124">
    <property type="entry name" value="HTH_ARAC_FAMILY_2"/>
    <property type="match status" value="1"/>
</dbReference>
<dbReference type="RefSeq" id="WP_181376800.1">
    <property type="nucleotide sequence ID" value="NZ_BDQX01000291.1"/>
</dbReference>
<evidence type="ECO:0000259" key="5">
    <source>
        <dbReference type="PROSITE" id="PS01124"/>
    </source>
</evidence>
<dbReference type="Pfam" id="PF02311">
    <property type="entry name" value="AraC_binding"/>
    <property type="match status" value="1"/>
</dbReference>
<dbReference type="Pfam" id="PF12833">
    <property type="entry name" value="HTH_18"/>
    <property type="match status" value="1"/>
</dbReference>
<dbReference type="InterPro" id="IPR018060">
    <property type="entry name" value="HTH_AraC"/>
</dbReference>
<keyword evidence="1" id="KW-0805">Transcription regulation</keyword>
<organism evidence="6 7">
    <name type="scientific">Paenibacillus agaridevorans</name>
    <dbReference type="NCBI Taxonomy" id="171404"/>
    <lineage>
        <taxon>Bacteria</taxon>
        <taxon>Bacillati</taxon>
        <taxon>Bacillota</taxon>
        <taxon>Bacilli</taxon>
        <taxon>Bacillales</taxon>
        <taxon>Paenibacillaceae</taxon>
        <taxon>Paenibacillus</taxon>
    </lineage>
</organism>
<gene>
    <name evidence="6" type="ORF">PAT3040_04807</name>
</gene>
<evidence type="ECO:0000256" key="1">
    <source>
        <dbReference type="ARBA" id="ARBA00023015"/>
    </source>
</evidence>
<dbReference type="CDD" id="cd02208">
    <property type="entry name" value="cupin_RmlC-like"/>
    <property type="match status" value="1"/>
</dbReference>
<evidence type="ECO:0000256" key="3">
    <source>
        <dbReference type="ARBA" id="ARBA00023159"/>
    </source>
</evidence>
<feature type="domain" description="HTH araC/xylS-type" evidence="5">
    <location>
        <begin position="151"/>
        <end position="249"/>
    </location>
</feature>
<dbReference type="InterPro" id="IPR018062">
    <property type="entry name" value="HTH_AraC-typ_CS"/>
</dbReference>
<dbReference type="InterPro" id="IPR014710">
    <property type="entry name" value="RmlC-like_jellyroll"/>
</dbReference>
<dbReference type="AlphaFoldDB" id="A0A2R5EVE6"/>
<keyword evidence="4" id="KW-0804">Transcription</keyword>
<dbReference type="SMART" id="SM00342">
    <property type="entry name" value="HTH_ARAC"/>
    <property type="match status" value="1"/>
</dbReference>
<dbReference type="PROSITE" id="PS00041">
    <property type="entry name" value="HTH_ARAC_FAMILY_1"/>
    <property type="match status" value="1"/>
</dbReference>
<evidence type="ECO:0000313" key="6">
    <source>
        <dbReference type="EMBL" id="GBG10095.1"/>
    </source>
</evidence>
<dbReference type="GO" id="GO:0043565">
    <property type="term" value="F:sequence-specific DNA binding"/>
    <property type="evidence" value="ECO:0007669"/>
    <property type="project" value="InterPro"/>
</dbReference>
<dbReference type="PANTHER" id="PTHR46796">
    <property type="entry name" value="HTH-TYPE TRANSCRIPTIONAL ACTIVATOR RHAS-RELATED"/>
    <property type="match status" value="1"/>
</dbReference>